<dbReference type="Proteomes" id="UP001164803">
    <property type="component" value="Chromosome"/>
</dbReference>
<evidence type="ECO:0000313" key="2">
    <source>
        <dbReference type="EMBL" id="WAH36609.1"/>
    </source>
</evidence>
<accession>A0ABY6Z1K3</accession>
<protein>
    <submittedName>
        <fullName evidence="2">Uncharacterized protein</fullName>
    </submittedName>
</protein>
<name>A0ABY6Z1K3_9BACL</name>
<dbReference type="EMBL" id="CP104064">
    <property type="protein sequence ID" value="WAH36609.1"/>
    <property type="molecule type" value="Genomic_DNA"/>
</dbReference>
<evidence type="ECO:0000313" key="3">
    <source>
        <dbReference type="Proteomes" id="UP001164803"/>
    </source>
</evidence>
<gene>
    <name evidence="2" type="ORF">NZD86_20900</name>
</gene>
<feature type="region of interest" description="Disordered" evidence="1">
    <location>
        <begin position="195"/>
        <end position="217"/>
    </location>
</feature>
<organism evidence="2 3">
    <name type="scientific">Alicyclobacillus dauci</name>
    <dbReference type="NCBI Taxonomy" id="1475485"/>
    <lineage>
        <taxon>Bacteria</taxon>
        <taxon>Bacillati</taxon>
        <taxon>Bacillota</taxon>
        <taxon>Bacilli</taxon>
        <taxon>Bacillales</taxon>
        <taxon>Alicyclobacillaceae</taxon>
        <taxon>Alicyclobacillus</taxon>
    </lineage>
</organism>
<feature type="compositionally biased region" description="Basic and acidic residues" evidence="1">
    <location>
        <begin position="201"/>
        <end position="210"/>
    </location>
</feature>
<reference evidence="2" key="1">
    <citation type="submission" date="2022-08" db="EMBL/GenBank/DDBJ databases">
        <title>Alicyclobacillus dauci DSM2870, complete genome.</title>
        <authorList>
            <person name="Wang Q."/>
            <person name="Cai R."/>
            <person name="Wang Z."/>
        </authorList>
    </citation>
    <scope>NUCLEOTIDE SEQUENCE</scope>
    <source>
        <strain evidence="2">DSM 28700</strain>
    </source>
</reference>
<sequence>MDSNLIPGLDEQIIGLIQKRHTMAGGEVGVKEDEPLTQWAKELDLNPIWLFQFLSLMDAIKKYQYEIQFPSVVTLQTVIPVVRNTFQDGIHFCITHVEQYEVCSVLHMVISNSNPHVQRFHGEGIRPPKVQMHVIGVECTTYQTHWRHEGPNIHAAFVAIPRLPEDLSAINFEVSFQGAQITSYEVTETCGSVELTPSENDPFKNNEKQQRRSRNHNPLYNNEFRLCDEEIIKLLKHRKTLLGHTGQVLSGSEAERLAERLDVHPKWLNRYLSAVNRMGTYGEYVEPIGPRNPQGIVYPERYTYSQGMHFRVSQMEQYENCSLVQLDILVDPARKTELKNWSRPRLVVRDSICSEFRSGGGGGSSMRFTFQVAPALPDDLVGVYMAIEFDGPYAYEPTTVEVKSIQM</sequence>
<evidence type="ECO:0000256" key="1">
    <source>
        <dbReference type="SAM" id="MobiDB-lite"/>
    </source>
</evidence>
<keyword evidence="3" id="KW-1185">Reference proteome</keyword>
<dbReference type="RefSeq" id="WP_268043966.1">
    <property type="nucleotide sequence ID" value="NZ_CP104064.1"/>
</dbReference>
<proteinExistence type="predicted"/>